<proteinExistence type="predicted"/>
<dbReference type="RefSeq" id="WP_090622453.1">
    <property type="nucleotide sequence ID" value="NZ_FOQO01000001.1"/>
</dbReference>
<dbReference type="STRING" id="1477437.SAMN05444682_10181"/>
<dbReference type="Proteomes" id="UP000198670">
    <property type="component" value="Unassembled WGS sequence"/>
</dbReference>
<dbReference type="EMBL" id="FOQO01000001">
    <property type="protein sequence ID" value="SFH75135.1"/>
    <property type="molecule type" value="Genomic_DNA"/>
</dbReference>
<protein>
    <submittedName>
        <fullName evidence="1">Uncharacterized protein</fullName>
    </submittedName>
</protein>
<keyword evidence="2" id="KW-1185">Reference proteome</keyword>
<name>A0A1I3CKX5_9SPHI</name>
<evidence type="ECO:0000313" key="1">
    <source>
        <dbReference type="EMBL" id="SFH75135.1"/>
    </source>
</evidence>
<dbReference type="OrthoDB" id="1490134at2"/>
<reference evidence="1 2" key="1">
    <citation type="submission" date="2016-10" db="EMBL/GenBank/DDBJ databases">
        <authorList>
            <person name="de Groot N.N."/>
        </authorList>
    </citation>
    <scope>NUCLEOTIDE SEQUENCE [LARGE SCALE GENOMIC DNA]</scope>
    <source>
        <strain evidence="1 2">RK1</strain>
    </source>
</reference>
<dbReference type="AlphaFoldDB" id="A0A1I3CKX5"/>
<sequence>MSNFSIDIEKFYEELSGMGRQLKGIFCLQYPIFCIHSEISDSTPDPLDNLDKVIVDFIKVKPDFNSFQIGSIIGTSKSLIELRIEKLISDDLLTKQGNKHQLTEYGISVFETKTQVRLHKQSYDFFIDGITLKPLPRIFYNYYKSKLISENYSYLYTNKRGETKIARPFAPDIVHTPPEKSLIADQIFAVEREEREAFGIPIGLQGIDEISFTKMSFQVLVSVSKSNKELIKELIDGYAIFSLRDELSYYQTLRENVIFFEQQLNDRIQNIEFNLMVPFQKKDSNEKPYPYLTTNWPEIDRYKDSNNKCYNFSSEDLINFLKADMPFGFGIKEIEAENIINDEDNLMINIRVNHLLKSINRQKLLSDLIRKRDYKIFNNSLERNVFLFFINYSTDDPVVKELIEFIELIKEYQRFPFSRFIESHPKFANNIRRFLLLAGEFDLLEKYDIENHMIDLK</sequence>
<accession>A0A1I3CKX5</accession>
<gene>
    <name evidence="1" type="ORF">SAMN05444682_10181</name>
</gene>
<organism evidence="1 2">
    <name type="scientific">Parapedobacter indicus</name>
    <dbReference type="NCBI Taxonomy" id="1477437"/>
    <lineage>
        <taxon>Bacteria</taxon>
        <taxon>Pseudomonadati</taxon>
        <taxon>Bacteroidota</taxon>
        <taxon>Sphingobacteriia</taxon>
        <taxon>Sphingobacteriales</taxon>
        <taxon>Sphingobacteriaceae</taxon>
        <taxon>Parapedobacter</taxon>
    </lineage>
</organism>
<evidence type="ECO:0000313" key="2">
    <source>
        <dbReference type="Proteomes" id="UP000198670"/>
    </source>
</evidence>